<keyword evidence="5" id="KW-1185">Reference proteome</keyword>
<gene>
    <name evidence="4" type="ORF">ACFL27_01995</name>
</gene>
<dbReference type="Pfam" id="PF07494">
    <property type="entry name" value="Reg_prop"/>
    <property type="match status" value="1"/>
</dbReference>
<dbReference type="Proteomes" id="UP001594351">
    <property type="component" value="Unassembled WGS sequence"/>
</dbReference>
<dbReference type="InterPro" id="IPR011110">
    <property type="entry name" value="Reg_prop"/>
</dbReference>
<dbReference type="InterPro" id="IPR002469">
    <property type="entry name" value="Peptidase_S9B_N"/>
</dbReference>
<evidence type="ECO:0000259" key="3">
    <source>
        <dbReference type="Pfam" id="PF00930"/>
    </source>
</evidence>
<name>A0ABV6YS69_UNCC1</name>
<dbReference type="Gene3D" id="2.120.10.30">
    <property type="entry name" value="TolB, C-terminal domain"/>
    <property type="match status" value="2"/>
</dbReference>
<feature type="domain" description="Dipeptidylpeptidase IV N-terminal" evidence="3">
    <location>
        <begin position="769"/>
        <end position="847"/>
    </location>
</feature>
<evidence type="ECO:0000313" key="5">
    <source>
        <dbReference type="Proteomes" id="UP001594351"/>
    </source>
</evidence>
<evidence type="ECO:0000313" key="4">
    <source>
        <dbReference type="EMBL" id="MFC1848956.1"/>
    </source>
</evidence>
<evidence type="ECO:0000256" key="2">
    <source>
        <dbReference type="SAM" id="Phobius"/>
    </source>
</evidence>
<dbReference type="Pfam" id="PF07676">
    <property type="entry name" value="PD40"/>
    <property type="match status" value="3"/>
</dbReference>
<dbReference type="InterPro" id="IPR011659">
    <property type="entry name" value="WD40"/>
</dbReference>
<dbReference type="SUPFAM" id="SSF63829">
    <property type="entry name" value="Calcium-dependent phosphotriesterase"/>
    <property type="match status" value="1"/>
</dbReference>
<dbReference type="InterPro" id="IPR011042">
    <property type="entry name" value="6-blade_b-propeller_TolB-like"/>
</dbReference>
<dbReference type="PANTHER" id="PTHR36842:SF1">
    <property type="entry name" value="PROTEIN TOLB"/>
    <property type="match status" value="1"/>
</dbReference>
<evidence type="ECO:0000256" key="1">
    <source>
        <dbReference type="ARBA" id="ARBA00009820"/>
    </source>
</evidence>
<feature type="transmembrane region" description="Helical" evidence="2">
    <location>
        <begin position="17"/>
        <end position="39"/>
    </location>
</feature>
<dbReference type="PANTHER" id="PTHR36842">
    <property type="entry name" value="PROTEIN TOLB HOMOLOG"/>
    <property type="match status" value="1"/>
</dbReference>
<accession>A0ABV6YS69</accession>
<dbReference type="SUPFAM" id="SSF101908">
    <property type="entry name" value="Putative isomerase YbhE"/>
    <property type="match status" value="1"/>
</dbReference>
<sequence length="969" mass="110307">MCSTQLIDKPQKRIGRFFVIFILFVILILLYFGIGPFLFKDDEEIRDADPQDLSEQSEALAYLTAIENISTLLVTGNQIIAGSSGGLLVFQQQQKRIEKLTFSGGPPLPTISALVQDSKGTIWIGTSAGLARLHKNRVAYVPEVNWPISSLRVHQGELWLLGEELRVSSIPLPGDALLPGDPARHQINEKWFRYIFYTTDEGGLPPDKRRLLGYNGERGAWEVLSDHLPNGSLHNILVNDGKLWAVLYDRFGDRIQSFGLANFDGQLWSTGAELPLNGSLPTEAWTTLFGDGLFLYVGCSRGILRFNNTQHDFFLFPPGFELSDSRVNTLFVREGVIWIGTQNGLGYFDGSEWFFNNYISSLLDNDVFDIISAAPWIMVRTAKGVSLFETEHRTWSWEQTTKSHFGLVADRGEKPNLFKLAAEHSTYRFFRLRPLETMAPHDWPWQELMPPPFHTQEVLGFVGDKRGNLWLNTGSRIWRFNSGRWLCYSFKAKETFTHKFITAQEMRSPFVTNPAPVPNVVEKIYPTAARTWFLIKGRGWKAVLYFHNERWDSLFLKERFAADLALVGADDEGVWIQEQDQIRYHSQNGSMLYWSSSQFRYLKIPTLIHTPQQETFFSLSSIRGTVPYYGLFRSSPELPQPTQLDLPSAGVEIRALCVEHRDLWLGTPRGIIVLKNVVTPPPESSLKDTKQIVAYGDISAASIGKPQNIEGERAPAILPAFSPDGKKLVYVQVTQGQKSIYILDLLTRKTKPLFEDNPFTIAYKPSFSPDGKTILFYAEVKANEELFQYDLTTNKVTQLTRTKGKDWDPVFSPTGEEIIYTSNRWGTNDIYLMARNTRKAKRLTRDPASEWHPTVSPDGENIVYVKSDTKNPGDLWLMTREGQNQQALVTNPGKDWLPSWSPDGKYIAYSSYTGGFNLLYIYDLENRAQLKITHGPYNDLAPNWSFDGHELVFHSDRSGTRELWKIKVR</sequence>
<dbReference type="SUPFAM" id="SSF69304">
    <property type="entry name" value="Tricorn protease N-terminal domain"/>
    <property type="match status" value="1"/>
</dbReference>
<comment type="similarity">
    <text evidence="1">Belongs to the TolB family.</text>
</comment>
<keyword evidence="2" id="KW-0812">Transmembrane</keyword>
<keyword evidence="2" id="KW-0472">Membrane</keyword>
<dbReference type="InterPro" id="IPR015943">
    <property type="entry name" value="WD40/YVTN_repeat-like_dom_sf"/>
</dbReference>
<keyword evidence="2" id="KW-1133">Transmembrane helix</keyword>
<dbReference type="Pfam" id="PF00930">
    <property type="entry name" value="DPPIV_N"/>
    <property type="match status" value="1"/>
</dbReference>
<comment type="caution">
    <text evidence="4">The sequence shown here is derived from an EMBL/GenBank/DDBJ whole genome shotgun (WGS) entry which is preliminary data.</text>
</comment>
<dbReference type="EMBL" id="JBHPBY010000014">
    <property type="protein sequence ID" value="MFC1848956.1"/>
    <property type="molecule type" value="Genomic_DNA"/>
</dbReference>
<proteinExistence type="inferred from homology"/>
<dbReference type="Gene3D" id="2.130.10.10">
    <property type="entry name" value="YVTN repeat-like/Quinoprotein amine dehydrogenase"/>
    <property type="match status" value="2"/>
</dbReference>
<protein>
    <submittedName>
        <fullName evidence="4">DPP IV N-terminal domain-containing protein</fullName>
    </submittedName>
</protein>
<reference evidence="4 5" key="1">
    <citation type="submission" date="2024-09" db="EMBL/GenBank/DDBJ databases">
        <title>Laminarin stimulates single cell rates of sulfate reduction while oxygen inhibits transcriptomic activity in coastal marine sediment.</title>
        <authorList>
            <person name="Lindsay M."/>
            <person name="Orcutt B."/>
            <person name="Emerson D."/>
            <person name="Stepanauskas R."/>
            <person name="D'Angelo T."/>
        </authorList>
    </citation>
    <scope>NUCLEOTIDE SEQUENCE [LARGE SCALE GENOMIC DNA]</scope>
    <source>
        <strain evidence="4">SAG AM-311-K15</strain>
    </source>
</reference>
<organism evidence="4 5">
    <name type="scientific">candidate division CSSED10-310 bacterium</name>
    <dbReference type="NCBI Taxonomy" id="2855610"/>
    <lineage>
        <taxon>Bacteria</taxon>
        <taxon>Bacteria division CSSED10-310</taxon>
    </lineage>
</organism>